<dbReference type="Gene3D" id="1.10.150.520">
    <property type="match status" value="1"/>
</dbReference>
<proteinExistence type="predicted"/>
<dbReference type="Pfam" id="PF13419">
    <property type="entry name" value="HAD_2"/>
    <property type="match status" value="1"/>
</dbReference>
<dbReference type="InterPro" id="IPR006439">
    <property type="entry name" value="HAD-SF_hydro_IA"/>
</dbReference>
<dbReference type="InterPro" id="IPR036412">
    <property type="entry name" value="HAD-like_sf"/>
</dbReference>
<dbReference type="GO" id="GO:0016787">
    <property type="term" value="F:hydrolase activity"/>
    <property type="evidence" value="ECO:0007669"/>
    <property type="project" value="UniProtKB-KW"/>
</dbReference>
<dbReference type="NCBIfam" id="TIGR01509">
    <property type="entry name" value="HAD-SF-IA-v3"/>
    <property type="match status" value="1"/>
</dbReference>
<dbReference type="SFLD" id="SFLDS00003">
    <property type="entry name" value="Haloacid_Dehalogenase"/>
    <property type="match status" value="1"/>
</dbReference>
<keyword evidence="2" id="KW-0479">Metal-binding</keyword>
<comment type="caution">
    <text evidence="5">The sequence shown here is derived from an EMBL/GenBank/DDBJ whole genome shotgun (WGS) entry which is preliminary data.</text>
</comment>
<dbReference type="Gene3D" id="3.40.50.1000">
    <property type="entry name" value="HAD superfamily/HAD-like"/>
    <property type="match status" value="1"/>
</dbReference>
<name>A0ABU5NCX1_9RICK</name>
<dbReference type="InterPro" id="IPR041492">
    <property type="entry name" value="HAD_2"/>
</dbReference>
<dbReference type="Proteomes" id="UP001291687">
    <property type="component" value="Unassembled WGS sequence"/>
</dbReference>
<dbReference type="EMBL" id="JARJFB010000071">
    <property type="protein sequence ID" value="MEA0971027.1"/>
    <property type="molecule type" value="Genomic_DNA"/>
</dbReference>
<dbReference type="SUPFAM" id="SSF56784">
    <property type="entry name" value="HAD-like"/>
    <property type="match status" value="1"/>
</dbReference>
<reference evidence="5 6" key="1">
    <citation type="submission" date="2023-03" db="EMBL/GenBank/DDBJ databases">
        <title>Host association and intracellularity evolved multiple times independently in the Rickettsiales.</title>
        <authorList>
            <person name="Castelli M."/>
            <person name="Nardi T."/>
            <person name="Gammuto L."/>
            <person name="Bellinzona G."/>
            <person name="Sabaneyeva E."/>
            <person name="Potekhin A."/>
            <person name="Serra V."/>
            <person name="Petroni G."/>
            <person name="Sassera D."/>
        </authorList>
    </citation>
    <scope>NUCLEOTIDE SEQUENCE [LARGE SCALE GENOMIC DNA]</scope>
    <source>
        <strain evidence="5 6">Sr 2-6</strain>
    </source>
</reference>
<sequence>MEYKNIILTHEIKGILIDLDGTLYDYEAAHKKALQNCNSAFSNDFPDTLSSEEFYMQYREKRDNVASRLSPQGACRSRFFAFQELFEEIKAPHAFNKALKYEALYWQSLIDNMELNKDAEWFLKICKERNIRICIVTDMQAHFQVQKLQKLKVDHLIDYLVTSEEAGKEKPHPEIFLLALAKLDLQINNVIMIGDNQIKDIEGAEKLGIKAYQVNLNGN</sequence>
<organism evidence="5 6">
    <name type="scientific">Candidatus Megaera venefica</name>
    <dbReference type="NCBI Taxonomy" id="2055910"/>
    <lineage>
        <taxon>Bacteria</taxon>
        <taxon>Pseudomonadati</taxon>
        <taxon>Pseudomonadota</taxon>
        <taxon>Alphaproteobacteria</taxon>
        <taxon>Rickettsiales</taxon>
        <taxon>Rickettsiaceae</taxon>
        <taxon>Candidatus Megaera</taxon>
    </lineage>
</organism>
<dbReference type="PANTHER" id="PTHR46470:SF2">
    <property type="entry name" value="GLYCERALDEHYDE 3-PHOSPHATE PHOSPHATASE"/>
    <property type="match status" value="1"/>
</dbReference>
<dbReference type="InterPro" id="IPR051400">
    <property type="entry name" value="HAD-like_hydrolase"/>
</dbReference>
<gene>
    <name evidence="5" type="ORF">Megvenef_00998</name>
</gene>
<evidence type="ECO:0000256" key="4">
    <source>
        <dbReference type="ARBA" id="ARBA00022842"/>
    </source>
</evidence>
<dbReference type="NCBIfam" id="TIGR01549">
    <property type="entry name" value="HAD-SF-IA-v1"/>
    <property type="match status" value="1"/>
</dbReference>
<evidence type="ECO:0000256" key="2">
    <source>
        <dbReference type="ARBA" id="ARBA00022723"/>
    </source>
</evidence>
<evidence type="ECO:0000256" key="3">
    <source>
        <dbReference type="ARBA" id="ARBA00022801"/>
    </source>
</evidence>
<dbReference type="InterPro" id="IPR023214">
    <property type="entry name" value="HAD_sf"/>
</dbReference>
<dbReference type="PANTHER" id="PTHR46470">
    <property type="entry name" value="N-ACYLNEURAMINATE-9-PHOSPHATASE"/>
    <property type="match status" value="1"/>
</dbReference>
<dbReference type="RefSeq" id="WP_322776926.1">
    <property type="nucleotide sequence ID" value="NZ_JARJFB010000071.1"/>
</dbReference>
<evidence type="ECO:0000313" key="6">
    <source>
        <dbReference type="Proteomes" id="UP001291687"/>
    </source>
</evidence>
<comment type="cofactor">
    <cofactor evidence="1">
        <name>Mg(2+)</name>
        <dbReference type="ChEBI" id="CHEBI:18420"/>
    </cofactor>
</comment>
<dbReference type="PRINTS" id="PR00413">
    <property type="entry name" value="HADHALOGNASE"/>
</dbReference>
<keyword evidence="6" id="KW-1185">Reference proteome</keyword>
<keyword evidence="3 5" id="KW-0378">Hydrolase</keyword>
<evidence type="ECO:0000313" key="5">
    <source>
        <dbReference type="EMBL" id="MEA0971027.1"/>
    </source>
</evidence>
<keyword evidence="4" id="KW-0460">Magnesium</keyword>
<evidence type="ECO:0000256" key="1">
    <source>
        <dbReference type="ARBA" id="ARBA00001946"/>
    </source>
</evidence>
<accession>A0ABU5NCX1</accession>
<dbReference type="SFLD" id="SFLDG01129">
    <property type="entry name" value="C1.5:_HAD__Beta-PGM__Phosphata"/>
    <property type="match status" value="1"/>
</dbReference>
<protein>
    <submittedName>
        <fullName evidence="5">HAD family hydrolase</fullName>
    </submittedName>
</protein>